<keyword evidence="9" id="KW-0963">Cytoplasm</keyword>
<evidence type="ECO:0000256" key="13">
    <source>
        <dbReference type="ARBA" id="ARBA00022723"/>
    </source>
</evidence>
<dbReference type="PRINTS" id="PR01736">
    <property type="entry name" value="PHPHTRNFRASE"/>
</dbReference>
<dbReference type="InterPro" id="IPR036618">
    <property type="entry name" value="PtsI_HPr-bd_sf"/>
</dbReference>
<dbReference type="InterPro" id="IPR050499">
    <property type="entry name" value="PEP-utilizing_PTS_enzyme"/>
</dbReference>
<dbReference type="PIRSF" id="PIRSF000732">
    <property type="entry name" value="PTS_enzyme_I"/>
    <property type="match status" value="1"/>
</dbReference>
<dbReference type="PANTHER" id="PTHR46244">
    <property type="entry name" value="PHOSPHOENOLPYRUVATE-PROTEIN PHOSPHOTRANSFERASE"/>
    <property type="match status" value="1"/>
</dbReference>
<sequence length="501" mass="54526">VRDRTLGIVSKRLWPAERAFAEVMRELCAKFEQIENEYLRARVGDLRDIEQQVQNQLSGGALPGLQTLRSNTVMIARDLLPSEVAQLGRRLVTGLVIDIGGATSHTSIIARSLGLPTVVGTENASRRIKSGSRVIVDGDEGVVHTLPTAPVLRYFRSERRRQLRRERELSERRDLPSVTADDKKVQLCANIDLPQEVDVAVANGAEGVGMCRTEFLYLGQRLPDEQQQYESYRTIVEAIAPQPVVIRTLDLGGDKLSHAVDSLPEANPMLGWRGIRICLDTPDLFKTQIRAILRAATAGTARILLPMVSSLDEVDRARAVISESAAELAAAGIEHRDDIELGVMIEVPSAAIMAGQFASQVDFFSLGTNDLVQYTLAVDRGTARVASLYDPLHPAVLQLIRQVGEAAREAGIPAGICGEMASDPEAAVVLMGLGIMQLSVSPTALPELKEVVRATRLADAIDLADKSLHLTSGAQVRCLVQERVGEALRVARPRRREGGMP</sequence>
<evidence type="ECO:0000256" key="2">
    <source>
        <dbReference type="ARBA" id="ARBA00001946"/>
    </source>
</evidence>
<keyword evidence="10" id="KW-0762">Sugar transport</keyword>
<evidence type="ECO:0000256" key="12">
    <source>
        <dbReference type="ARBA" id="ARBA00022683"/>
    </source>
</evidence>
<dbReference type="Pfam" id="PF00391">
    <property type="entry name" value="PEP-utilizers"/>
    <property type="match status" value="1"/>
</dbReference>
<dbReference type="Gene3D" id="1.10.274.10">
    <property type="entry name" value="PtsI, HPr-binding domain"/>
    <property type="match status" value="1"/>
</dbReference>
<comment type="catalytic activity">
    <reaction evidence="1">
        <text>L-histidyl-[protein] + phosphoenolpyruvate = N(pros)-phospho-L-histidyl-[protein] + pyruvate</text>
        <dbReference type="Rhea" id="RHEA:23880"/>
        <dbReference type="Rhea" id="RHEA-COMP:9745"/>
        <dbReference type="Rhea" id="RHEA-COMP:9746"/>
        <dbReference type="ChEBI" id="CHEBI:15361"/>
        <dbReference type="ChEBI" id="CHEBI:29979"/>
        <dbReference type="ChEBI" id="CHEBI:58702"/>
        <dbReference type="ChEBI" id="CHEBI:64837"/>
        <dbReference type="EC" id="2.7.3.9"/>
    </reaction>
</comment>
<dbReference type="GO" id="GO:0005737">
    <property type="term" value="C:cytoplasm"/>
    <property type="evidence" value="ECO:0007669"/>
    <property type="project" value="UniProtKB-SubCell"/>
</dbReference>
<comment type="subcellular location">
    <subcellularLocation>
        <location evidence="4">Cytoplasm</location>
    </subcellularLocation>
</comment>
<keyword evidence="12" id="KW-0598">Phosphotransferase system</keyword>
<evidence type="ECO:0000256" key="9">
    <source>
        <dbReference type="ARBA" id="ARBA00022490"/>
    </source>
</evidence>
<evidence type="ECO:0000256" key="14">
    <source>
        <dbReference type="ARBA" id="ARBA00022777"/>
    </source>
</evidence>
<dbReference type="SUPFAM" id="SSF51621">
    <property type="entry name" value="Phosphoenolpyruvate/pyruvate domain"/>
    <property type="match status" value="1"/>
</dbReference>
<keyword evidence="13" id="KW-0479">Metal-binding</keyword>
<dbReference type="GO" id="GO:0008965">
    <property type="term" value="F:phosphoenolpyruvate-protein phosphotransferase activity"/>
    <property type="evidence" value="ECO:0007669"/>
    <property type="project" value="UniProtKB-EC"/>
</dbReference>
<dbReference type="SUPFAM" id="SSF52009">
    <property type="entry name" value="Phosphohistidine domain"/>
    <property type="match status" value="1"/>
</dbReference>
<protein>
    <recommendedName>
        <fullName evidence="7">Phosphoenolpyruvate-protein phosphotransferase</fullName>
        <ecNumber evidence="6">2.7.3.9</ecNumber>
    </recommendedName>
    <alternativeName>
        <fullName evidence="16">Phosphotransferase system, enzyme I</fullName>
    </alternativeName>
</protein>
<dbReference type="PANTHER" id="PTHR46244:SF3">
    <property type="entry name" value="PHOSPHOENOLPYRUVATE-PROTEIN PHOSPHOTRANSFERASE"/>
    <property type="match status" value="1"/>
</dbReference>
<dbReference type="InterPro" id="IPR018274">
    <property type="entry name" value="PEP_util_AS"/>
</dbReference>
<evidence type="ECO:0000256" key="5">
    <source>
        <dbReference type="ARBA" id="ARBA00007837"/>
    </source>
</evidence>
<comment type="function">
    <text evidence="3">General (non sugar-specific) component of the phosphoenolpyruvate-dependent sugar phosphotransferase system (sugar PTS). This major carbohydrate active-transport system catalyzes the phosphorylation of incoming sugar substrates concomitantly with their translocation across the cell membrane. Enzyme I transfers the phosphoryl group from phosphoenolpyruvate (PEP) to the phosphoryl carrier protein (HPr).</text>
</comment>
<keyword evidence="11" id="KW-0808">Transferase</keyword>
<dbReference type="AlphaFoldDB" id="A0A382EW33"/>
<dbReference type="EMBL" id="UINC01046265">
    <property type="protein sequence ID" value="SVB54047.1"/>
    <property type="molecule type" value="Genomic_DNA"/>
</dbReference>
<dbReference type="InterPro" id="IPR023151">
    <property type="entry name" value="PEP_util_CS"/>
</dbReference>
<evidence type="ECO:0000256" key="1">
    <source>
        <dbReference type="ARBA" id="ARBA00000683"/>
    </source>
</evidence>
<dbReference type="InterPro" id="IPR036637">
    <property type="entry name" value="Phosphohistidine_dom_sf"/>
</dbReference>
<dbReference type="Gene3D" id="3.50.30.10">
    <property type="entry name" value="Phosphohistidine domain"/>
    <property type="match status" value="1"/>
</dbReference>
<dbReference type="GO" id="GO:0046872">
    <property type="term" value="F:metal ion binding"/>
    <property type="evidence" value="ECO:0007669"/>
    <property type="project" value="UniProtKB-KW"/>
</dbReference>
<evidence type="ECO:0000259" key="17">
    <source>
        <dbReference type="Pfam" id="PF00391"/>
    </source>
</evidence>
<dbReference type="InterPro" id="IPR000121">
    <property type="entry name" value="PEP_util_C"/>
</dbReference>
<proteinExistence type="inferred from homology"/>
<evidence type="ECO:0000256" key="10">
    <source>
        <dbReference type="ARBA" id="ARBA00022597"/>
    </source>
</evidence>
<evidence type="ECO:0000256" key="3">
    <source>
        <dbReference type="ARBA" id="ARBA00002728"/>
    </source>
</evidence>
<evidence type="ECO:0000256" key="6">
    <source>
        <dbReference type="ARBA" id="ARBA00012232"/>
    </source>
</evidence>
<dbReference type="InterPro" id="IPR006318">
    <property type="entry name" value="PTS_EI-like"/>
</dbReference>
<keyword evidence="14" id="KW-0418">Kinase</keyword>
<feature type="domain" description="PEP-utilising enzyme C-terminal" evidence="18">
    <location>
        <begin position="168"/>
        <end position="455"/>
    </location>
</feature>
<comment type="cofactor">
    <cofactor evidence="2">
        <name>Mg(2+)</name>
        <dbReference type="ChEBI" id="CHEBI:18420"/>
    </cofactor>
</comment>
<dbReference type="SUPFAM" id="SSF47831">
    <property type="entry name" value="Enzyme I of the PEP:sugar phosphotransferase system HPr-binding (sub)domain"/>
    <property type="match status" value="1"/>
</dbReference>
<feature type="domain" description="PEP-utilising enzyme mobile" evidence="17">
    <location>
        <begin position="70"/>
        <end position="141"/>
    </location>
</feature>
<comment type="similarity">
    <text evidence="5">Belongs to the PEP-utilizing enzyme family.</text>
</comment>
<dbReference type="GO" id="GO:0009401">
    <property type="term" value="P:phosphoenolpyruvate-dependent sugar phosphotransferase system"/>
    <property type="evidence" value="ECO:0007669"/>
    <property type="project" value="UniProtKB-KW"/>
</dbReference>
<organism evidence="19">
    <name type="scientific">marine metagenome</name>
    <dbReference type="NCBI Taxonomy" id="408172"/>
    <lineage>
        <taxon>unclassified sequences</taxon>
        <taxon>metagenomes</taxon>
        <taxon>ecological metagenomes</taxon>
    </lineage>
</organism>
<feature type="non-terminal residue" evidence="19">
    <location>
        <position position="1"/>
    </location>
</feature>
<dbReference type="EC" id="2.7.3.9" evidence="6"/>
<evidence type="ECO:0000256" key="15">
    <source>
        <dbReference type="ARBA" id="ARBA00022842"/>
    </source>
</evidence>
<keyword evidence="8" id="KW-0813">Transport</keyword>
<dbReference type="PROSITE" id="PS00742">
    <property type="entry name" value="PEP_ENZYMES_2"/>
    <property type="match status" value="1"/>
</dbReference>
<dbReference type="Gene3D" id="3.20.20.60">
    <property type="entry name" value="Phosphoenolpyruvate-binding domains"/>
    <property type="match status" value="1"/>
</dbReference>
<evidence type="ECO:0000313" key="19">
    <source>
        <dbReference type="EMBL" id="SVB54047.1"/>
    </source>
</evidence>
<dbReference type="InterPro" id="IPR024692">
    <property type="entry name" value="PTS_EI"/>
</dbReference>
<dbReference type="InterPro" id="IPR015813">
    <property type="entry name" value="Pyrv/PenolPyrv_kinase-like_dom"/>
</dbReference>
<dbReference type="NCBIfam" id="TIGR01417">
    <property type="entry name" value="PTS_I_fam"/>
    <property type="match status" value="1"/>
</dbReference>
<evidence type="ECO:0000256" key="4">
    <source>
        <dbReference type="ARBA" id="ARBA00004496"/>
    </source>
</evidence>
<dbReference type="Pfam" id="PF02896">
    <property type="entry name" value="PEP-utilizers_C"/>
    <property type="match status" value="1"/>
</dbReference>
<keyword evidence="15" id="KW-0460">Magnesium</keyword>
<evidence type="ECO:0000256" key="11">
    <source>
        <dbReference type="ARBA" id="ARBA00022679"/>
    </source>
</evidence>
<dbReference type="InterPro" id="IPR008279">
    <property type="entry name" value="PEP-util_enz_mobile_dom"/>
</dbReference>
<dbReference type="PROSITE" id="PS00370">
    <property type="entry name" value="PEP_ENZYMES_PHOS_SITE"/>
    <property type="match status" value="1"/>
</dbReference>
<evidence type="ECO:0000256" key="7">
    <source>
        <dbReference type="ARBA" id="ARBA00016544"/>
    </source>
</evidence>
<evidence type="ECO:0000259" key="18">
    <source>
        <dbReference type="Pfam" id="PF02896"/>
    </source>
</evidence>
<name>A0A382EW33_9ZZZZ</name>
<evidence type="ECO:0000256" key="8">
    <source>
        <dbReference type="ARBA" id="ARBA00022448"/>
    </source>
</evidence>
<dbReference type="GO" id="GO:0016301">
    <property type="term" value="F:kinase activity"/>
    <property type="evidence" value="ECO:0007669"/>
    <property type="project" value="UniProtKB-KW"/>
</dbReference>
<reference evidence="19" key="1">
    <citation type="submission" date="2018-05" db="EMBL/GenBank/DDBJ databases">
        <authorList>
            <person name="Lanie J.A."/>
            <person name="Ng W.-L."/>
            <person name="Kazmierczak K.M."/>
            <person name="Andrzejewski T.M."/>
            <person name="Davidsen T.M."/>
            <person name="Wayne K.J."/>
            <person name="Tettelin H."/>
            <person name="Glass J.I."/>
            <person name="Rusch D."/>
            <person name="Podicherti R."/>
            <person name="Tsui H.-C.T."/>
            <person name="Winkler M.E."/>
        </authorList>
    </citation>
    <scope>NUCLEOTIDE SEQUENCE</scope>
</reference>
<evidence type="ECO:0000256" key="16">
    <source>
        <dbReference type="ARBA" id="ARBA00033235"/>
    </source>
</evidence>
<dbReference type="InterPro" id="IPR040442">
    <property type="entry name" value="Pyrv_kinase-like_dom_sf"/>
</dbReference>
<accession>A0A382EW33</accession>
<gene>
    <name evidence="19" type="ORF">METZ01_LOCUS206901</name>
</gene>